<evidence type="ECO:0000256" key="1">
    <source>
        <dbReference type="SAM" id="MobiDB-lite"/>
    </source>
</evidence>
<dbReference type="AlphaFoldDB" id="A0A0F9SVW8"/>
<gene>
    <name evidence="2" type="ORF">LCGC14_0726800</name>
</gene>
<name>A0A0F9SVW8_9ZZZZ</name>
<proteinExistence type="predicted"/>
<feature type="region of interest" description="Disordered" evidence="1">
    <location>
        <begin position="75"/>
        <end position="111"/>
    </location>
</feature>
<reference evidence="2" key="1">
    <citation type="journal article" date="2015" name="Nature">
        <title>Complex archaea that bridge the gap between prokaryotes and eukaryotes.</title>
        <authorList>
            <person name="Spang A."/>
            <person name="Saw J.H."/>
            <person name="Jorgensen S.L."/>
            <person name="Zaremba-Niedzwiedzka K."/>
            <person name="Martijn J."/>
            <person name="Lind A.E."/>
            <person name="van Eijk R."/>
            <person name="Schleper C."/>
            <person name="Guy L."/>
            <person name="Ettema T.J."/>
        </authorList>
    </citation>
    <scope>NUCLEOTIDE SEQUENCE</scope>
</reference>
<comment type="caution">
    <text evidence="2">The sequence shown here is derived from an EMBL/GenBank/DDBJ whole genome shotgun (WGS) entry which is preliminary data.</text>
</comment>
<accession>A0A0F9SVW8</accession>
<sequence>MPALHLERYAKRFGKPCPRIEPLPIHRPVINCAHELMATPEMTEQVWEDWTHDMPRATRRAFRRRVAIYRGEIRTALRESQQNNKPAADKKKPTPPRARKAVAKSRVKRPR</sequence>
<organism evidence="2">
    <name type="scientific">marine sediment metagenome</name>
    <dbReference type="NCBI Taxonomy" id="412755"/>
    <lineage>
        <taxon>unclassified sequences</taxon>
        <taxon>metagenomes</taxon>
        <taxon>ecological metagenomes</taxon>
    </lineage>
</organism>
<dbReference type="EMBL" id="LAZR01001669">
    <property type="protein sequence ID" value="KKN41071.1"/>
    <property type="molecule type" value="Genomic_DNA"/>
</dbReference>
<feature type="compositionally biased region" description="Basic residues" evidence="1">
    <location>
        <begin position="93"/>
        <end position="111"/>
    </location>
</feature>
<evidence type="ECO:0000313" key="2">
    <source>
        <dbReference type="EMBL" id="KKN41071.1"/>
    </source>
</evidence>
<protein>
    <submittedName>
        <fullName evidence="2">Uncharacterized protein</fullName>
    </submittedName>
</protein>